<evidence type="ECO:0000256" key="2">
    <source>
        <dbReference type="ARBA" id="ARBA00005912"/>
    </source>
</evidence>
<dbReference type="SUPFAM" id="SSF55194">
    <property type="entry name" value="Ribosome recycling factor, RRF"/>
    <property type="match status" value="1"/>
</dbReference>
<dbReference type="FunFam" id="1.10.132.20:FF:000001">
    <property type="entry name" value="Ribosome-recycling factor"/>
    <property type="match status" value="1"/>
</dbReference>
<dbReference type="NCBIfam" id="TIGR00496">
    <property type="entry name" value="frr"/>
    <property type="match status" value="1"/>
</dbReference>
<dbReference type="GO" id="GO:0043023">
    <property type="term" value="F:ribosomal large subunit binding"/>
    <property type="evidence" value="ECO:0007669"/>
    <property type="project" value="TreeGrafter"/>
</dbReference>
<evidence type="ECO:0000259" key="7">
    <source>
        <dbReference type="Pfam" id="PF01765"/>
    </source>
</evidence>
<dbReference type="HAMAP" id="MF_00040">
    <property type="entry name" value="RRF"/>
    <property type="match status" value="1"/>
</dbReference>
<dbReference type="InterPro" id="IPR023584">
    <property type="entry name" value="Ribosome_recyc_fac_dom"/>
</dbReference>
<keyword evidence="4 5" id="KW-0648">Protein biosynthesis</keyword>
<keyword evidence="9" id="KW-1185">Reference proteome</keyword>
<dbReference type="OrthoDB" id="9804006at2"/>
<sequence length="185" mass="21212">MIKETVKEAETRMKGALQNLEDSLATIRTGRASPALVEKLPIDYYGAPTPLMQLASISVPEPRTLMIRPFDASSLKTIERAIIASDLGLTPNNDGRVIRLNLPPLTEERRRDLVKIVHSRLEECRVSIRNVRRDLLKDLREFEHEKMISEDDLKRGEEELQKLTDKMIAQTEEIGERKEKEILEV</sequence>
<evidence type="ECO:0000256" key="1">
    <source>
        <dbReference type="ARBA" id="ARBA00004496"/>
    </source>
</evidence>
<keyword evidence="6" id="KW-0175">Coiled coil</keyword>
<reference evidence="8" key="1">
    <citation type="submission" date="2015-07" db="EMBL/GenBank/DDBJ databases">
        <title>Draft Genome Sequences of Anaerolinea thermolimosa IMO-1, Bellilinea caldifistulae GOMI-1, Leptolinea tardivitalis YMTK-2, Levilinea saccharolytica KIBI-1,Longilinea arvoryzae KOME-1, Previously Described as Members of the Anaerolineaceae (Chloroflexi).</title>
        <authorList>
            <person name="Sekiguchi Y."/>
            <person name="Ohashi A."/>
            <person name="Matsuura N."/>
            <person name="Tourlousse M.D."/>
        </authorList>
    </citation>
    <scope>NUCLEOTIDE SEQUENCE [LARGE SCALE GENOMIC DNA]</scope>
    <source>
        <strain evidence="8">KOME-1</strain>
    </source>
</reference>
<evidence type="ECO:0000256" key="4">
    <source>
        <dbReference type="ARBA" id="ARBA00022917"/>
    </source>
</evidence>
<proteinExistence type="inferred from homology"/>
<dbReference type="EMBL" id="DF967972">
    <property type="protein sequence ID" value="GAP15424.1"/>
    <property type="molecule type" value="Genomic_DNA"/>
</dbReference>
<gene>
    <name evidence="5" type="primary">frr</name>
    <name evidence="8" type="ORF">LARV_03210</name>
</gene>
<dbReference type="PANTHER" id="PTHR20982:SF3">
    <property type="entry name" value="MITOCHONDRIAL RIBOSOME RECYCLING FACTOR PSEUDO 1"/>
    <property type="match status" value="1"/>
</dbReference>
<comment type="function">
    <text evidence="5">Responsible for the release of ribosomes from messenger RNA at the termination of protein biosynthesis. May increase the efficiency of translation by recycling ribosomes from one round of translation to another.</text>
</comment>
<protein>
    <recommendedName>
        <fullName evidence="5">Ribosome-recycling factor</fullName>
        <shortName evidence="5">RRF</shortName>
    </recommendedName>
    <alternativeName>
        <fullName evidence="5">Ribosome-releasing factor</fullName>
    </alternativeName>
</protein>
<evidence type="ECO:0000256" key="3">
    <source>
        <dbReference type="ARBA" id="ARBA00022490"/>
    </source>
</evidence>
<dbReference type="FunFam" id="3.30.1360.40:FF:000001">
    <property type="entry name" value="Ribosome-recycling factor"/>
    <property type="match status" value="1"/>
</dbReference>
<comment type="subcellular location">
    <subcellularLocation>
        <location evidence="1 5">Cytoplasm</location>
    </subcellularLocation>
</comment>
<evidence type="ECO:0000256" key="6">
    <source>
        <dbReference type="SAM" id="Coils"/>
    </source>
</evidence>
<feature type="domain" description="Ribosome recycling factor" evidence="7">
    <location>
        <begin position="20"/>
        <end position="183"/>
    </location>
</feature>
<evidence type="ECO:0000256" key="5">
    <source>
        <dbReference type="HAMAP-Rule" id="MF_00040"/>
    </source>
</evidence>
<name>A0A0S7BJZ4_9CHLR</name>
<evidence type="ECO:0000313" key="8">
    <source>
        <dbReference type="EMBL" id="GAP15424.1"/>
    </source>
</evidence>
<dbReference type="Gene3D" id="3.30.1360.40">
    <property type="match status" value="1"/>
</dbReference>
<dbReference type="CDD" id="cd00520">
    <property type="entry name" value="RRF"/>
    <property type="match status" value="1"/>
</dbReference>
<dbReference type="STRING" id="360412.LARV_03210"/>
<evidence type="ECO:0000313" key="9">
    <source>
        <dbReference type="Proteomes" id="UP000055060"/>
    </source>
</evidence>
<keyword evidence="3 5" id="KW-0963">Cytoplasm</keyword>
<dbReference type="InterPro" id="IPR036191">
    <property type="entry name" value="RRF_sf"/>
</dbReference>
<dbReference type="GO" id="GO:0005737">
    <property type="term" value="C:cytoplasm"/>
    <property type="evidence" value="ECO:0007669"/>
    <property type="project" value="UniProtKB-SubCell"/>
</dbReference>
<dbReference type="RefSeq" id="WP_075074604.1">
    <property type="nucleotide sequence ID" value="NZ_DF967972.1"/>
</dbReference>
<dbReference type="InterPro" id="IPR002661">
    <property type="entry name" value="Ribosome_recyc_fac"/>
</dbReference>
<dbReference type="Gene3D" id="1.10.132.20">
    <property type="entry name" value="Ribosome-recycling factor"/>
    <property type="match status" value="1"/>
</dbReference>
<dbReference type="AlphaFoldDB" id="A0A0S7BJZ4"/>
<dbReference type="Proteomes" id="UP000055060">
    <property type="component" value="Unassembled WGS sequence"/>
</dbReference>
<dbReference type="PANTHER" id="PTHR20982">
    <property type="entry name" value="RIBOSOME RECYCLING FACTOR"/>
    <property type="match status" value="1"/>
</dbReference>
<accession>A0A0S7BJZ4</accession>
<comment type="similarity">
    <text evidence="2 5">Belongs to the RRF family.</text>
</comment>
<organism evidence="8">
    <name type="scientific">Longilinea arvoryzae</name>
    <dbReference type="NCBI Taxonomy" id="360412"/>
    <lineage>
        <taxon>Bacteria</taxon>
        <taxon>Bacillati</taxon>
        <taxon>Chloroflexota</taxon>
        <taxon>Anaerolineae</taxon>
        <taxon>Anaerolineales</taxon>
        <taxon>Anaerolineaceae</taxon>
        <taxon>Longilinea</taxon>
    </lineage>
</organism>
<feature type="coiled-coil region" evidence="6">
    <location>
        <begin position="139"/>
        <end position="173"/>
    </location>
</feature>
<dbReference type="GO" id="GO:0006415">
    <property type="term" value="P:translational termination"/>
    <property type="evidence" value="ECO:0007669"/>
    <property type="project" value="UniProtKB-UniRule"/>
</dbReference>
<dbReference type="Pfam" id="PF01765">
    <property type="entry name" value="RRF"/>
    <property type="match status" value="1"/>
</dbReference>